<proteinExistence type="predicted"/>
<dbReference type="RefSeq" id="WP_381027243.1">
    <property type="nucleotide sequence ID" value="NZ_JBHSNY010000010.1"/>
</dbReference>
<accession>A0ABW0UX04</accession>
<dbReference type="Proteomes" id="UP001596154">
    <property type="component" value="Unassembled WGS sequence"/>
</dbReference>
<name>A0ABW0UX04_9ACTN</name>
<protein>
    <recommendedName>
        <fullName evidence="4">Sulfotransferase family protein</fullName>
    </recommendedName>
</protein>
<evidence type="ECO:0000313" key="2">
    <source>
        <dbReference type="EMBL" id="MFC5637613.1"/>
    </source>
</evidence>
<feature type="region of interest" description="Disordered" evidence="1">
    <location>
        <begin position="1"/>
        <end position="24"/>
    </location>
</feature>
<feature type="compositionally biased region" description="Basic and acidic residues" evidence="1">
    <location>
        <begin position="11"/>
        <end position="24"/>
    </location>
</feature>
<evidence type="ECO:0000256" key="1">
    <source>
        <dbReference type="SAM" id="MobiDB-lite"/>
    </source>
</evidence>
<evidence type="ECO:0000313" key="3">
    <source>
        <dbReference type="Proteomes" id="UP001596154"/>
    </source>
</evidence>
<keyword evidence="3" id="KW-1185">Reference proteome</keyword>
<sequence length="83" mass="8765">MNRSTCGCPREGGEARPRCDAGRARHDGTTTAAVLDASFTVEPGQIFVVMSLSRSGTSTLLLMLKWAGGRVRGEELGLTRGAL</sequence>
<dbReference type="EMBL" id="JBHSNY010000010">
    <property type="protein sequence ID" value="MFC5637613.1"/>
    <property type="molecule type" value="Genomic_DNA"/>
</dbReference>
<gene>
    <name evidence="2" type="ORF">ACFPZJ_28345</name>
</gene>
<reference evidence="3" key="1">
    <citation type="journal article" date="2019" name="Int. J. Syst. Evol. Microbiol.">
        <title>The Global Catalogue of Microorganisms (GCM) 10K type strain sequencing project: providing services to taxonomists for standard genome sequencing and annotation.</title>
        <authorList>
            <consortium name="The Broad Institute Genomics Platform"/>
            <consortium name="The Broad Institute Genome Sequencing Center for Infectious Disease"/>
            <person name="Wu L."/>
            <person name="Ma J."/>
        </authorList>
    </citation>
    <scope>NUCLEOTIDE SEQUENCE [LARGE SCALE GENOMIC DNA]</scope>
    <source>
        <strain evidence="3">CGMCC 4.7248</strain>
    </source>
</reference>
<comment type="caution">
    <text evidence="2">The sequence shown here is derived from an EMBL/GenBank/DDBJ whole genome shotgun (WGS) entry which is preliminary data.</text>
</comment>
<evidence type="ECO:0008006" key="4">
    <source>
        <dbReference type="Google" id="ProtNLM"/>
    </source>
</evidence>
<organism evidence="2 3">
    <name type="scientific">Streptomyces bullii</name>
    <dbReference type="NCBI Taxonomy" id="349910"/>
    <lineage>
        <taxon>Bacteria</taxon>
        <taxon>Bacillati</taxon>
        <taxon>Actinomycetota</taxon>
        <taxon>Actinomycetes</taxon>
        <taxon>Kitasatosporales</taxon>
        <taxon>Streptomycetaceae</taxon>
        <taxon>Streptomyces</taxon>
    </lineage>
</organism>